<proteinExistence type="predicted"/>
<evidence type="ECO:0000313" key="4">
    <source>
        <dbReference type="Proteomes" id="UP001242995"/>
    </source>
</evidence>
<name>A0AAW8DE36_9MICC</name>
<gene>
    <name evidence="1" type="ORF">J2S90_001500</name>
    <name evidence="2" type="ORF">J2S93_002454</name>
</gene>
<organism evidence="1 4">
    <name type="scientific">Arthrobacter bambusae</name>
    <dbReference type="NCBI Taxonomy" id="1338426"/>
    <lineage>
        <taxon>Bacteria</taxon>
        <taxon>Bacillati</taxon>
        <taxon>Actinomycetota</taxon>
        <taxon>Actinomycetes</taxon>
        <taxon>Micrococcales</taxon>
        <taxon>Micrococcaceae</taxon>
        <taxon>Arthrobacter</taxon>
    </lineage>
</organism>
<evidence type="ECO:0000313" key="3">
    <source>
        <dbReference type="Proteomes" id="UP001230951"/>
    </source>
</evidence>
<dbReference type="EMBL" id="JAUSRG010000003">
    <property type="protein sequence ID" value="MDP9904545.1"/>
    <property type="molecule type" value="Genomic_DNA"/>
</dbReference>
<protein>
    <submittedName>
        <fullName evidence="1">Uncharacterized protein</fullName>
    </submittedName>
</protein>
<evidence type="ECO:0000313" key="2">
    <source>
        <dbReference type="EMBL" id="MDQ0181027.1"/>
    </source>
</evidence>
<dbReference type="RefSeq" id="WP_306960298.1">
    <property type="nucleotide sequence ID" value="NZ_JAUSRG010000003.1"/>
</dbReference>
<reference evidence="1 3" key="1">
    <citation type="submission" date="2023-07" db="EMBL/GenBank/DDBJ databases">
        <title>Sorghum-associated microbial communities from plants grown in Nebraska, USA.</title>
        <authorList>
            <person name="Schachtman D."/>
        </authorList>
    </citation>
    <scope>NUCLEOTIDE SEQUENCE</scope>
    <source>
        <strain evidence="1">DS1006</strain>
        <strain evidence="2 3">DS1016</strain>
    </source>
</reference>
<keyword evidence="3" id="KW-1185">Reference proteome</keyword>
<dbReference type="EMBL" id="JAUSTF010000004">
    <property type="protein sequence ID" value="MDQ0181027.1"/>
    <property type="molecule type" value="Genomic_DNA"/>
</dbReference>
<comment type="caution">
    <text evidence="1">The sequence shown here is derived from an EMBL/GenBank/DDBJ whole genome shotgun (WGS) entry which is preliminary data.</text>
</comment>
<dbReference type="Proteomes" id="UP001242995">
    <property type="component" value="Unassembled WGS sequence"/>
</dbReference>
<accession>A0AAW8DE36</accession>
<evidence type="ECO:0000313" key="1">
    <source>
        <dbReference type="EMBL" id="MDP9904545.1"/>
    </source>
</evidence>
<dbReference type="Proteomes" id="UP001230951">
    <property type="component" value="Unassembled WGS sequence"/>
</dbReference>
<sequence>MNDLPNWLGDLPTWITTAAIGIAALQYRSERRRRSAEEDRESKAQASRLCAWVAHDKTSEGGYGKRGIVIANTSGSTFHDVTIEAQIHKNKPVSVLNLVMLPPGHYYAEHQGDVAAYQWAFPDPIEPSGSQLRPYMKSSDYLVKRIDFRDALGQQWRTDERFVLSSP</sequence>
<dbReference type="AlphaFoldDB" id="A0AAW8DE36"/>